<name>X1HXJ7_9ZZZZ</name>
<gene>
    <name evidence="1" type="ORF">S03H2_47770</name>
</gene>
<evidence type="ECO:0000313" key="1">
    <source>
        <dbReference type="EMBL" id="GAH74197.1"/>
    </source>
</evidence>
<comment type="caution">
    <text evidence="1">The sequence shown here is derived from an EMBL/GenBank/DDBJ whole genome shotgun (WGS) entry which is preliminary data.</text>
</comment>
<proteinExistence type="predicted"/>
<dbReference type="EMBL" id="BARU01030071">
    <property type="protein sequence ID" value="GAH74197.1"/>
    <property type="molecule type" value="Genomic_DNA"/>
</dbReference>
<dbReference type="SUPFAM" id="SSF56059">
    <property type="entry name" value="Glutathione synthetase ATP-binding domain-like"/>
    <property type="match status" value="1"/>
</dbReference>
<evidence type="ECO:0008006" key="2">
    <source>
        <dbReference type="Google" id="ProtNLM"/>
    </source>
</evidence>
<feature type="non-terminal residue" evidence="1">
    <location>
        <position position="1"/>
    </location>
</feature>
<reference evidence="1" key="1">
    <citation type="journal article" date="2014" name="Front. Microbiol.">
        <title>High frequency of phylogenetically diverse reductive dehalogenase-homologous genes in deep subseafloor sedimentary metagenomes.</title>
        <authorList>
            <person name="Kawai M."/>
            <person name="Futagami T."/>
            <person name="Toyoda A."/>
            <person name="Takaki Y."/>
            <person name="Nishi S."/>
            <person name="Hori S."/>
            <person name="Arai W."/>
            <person name="Tsubouchi T."/>
            <person name="Morono Y."/>
            <person name="Uchiyama I."/>
            <person name="Ito T."/>
            <person name="Fujiyama A."/>
            <person name="Inagaki F."/>
            <person name="Takami H."/>
        </authorList>
    </citation>
    <scope>NUCLEOTIDE SEQUENCE</scope>
    <source>
        <strain evidence="1">Expedition CK06-06</strain>
    </source>
</reference>
<feature type="non-terminal residue" evidence="1">
    <location>
        <position position="265"/>
    </location>
</feature>
<dbReference type="AlphaFoldDB" id="X1HXJ7"/>
<protein>
    <recommendedName>
        <fullName evidence="2">ATP-grasp domain-containing protein</fullName>
    </recommendedName>
</protein>
<organism evidence="1">
    <name type="scientific">marine sediment metagenome</name>
    <dbReference type="NCBI Taxonomy" id="412755"/>
    <lineage>
        <taxon>unclassified sequences</taxon>
        <taxon>metagenomes</taxon>
        <taxon>ecological metagenomes</taxon>
    </lineage>
</organism>
<sequence length="265" mass="30066">DKLKKDVEVIGASAITEELELDRRKGLEIARKMGFAIPESHEFKTFKEGMNFLKGRKELWVFKPCDNKEFTYVEKFPGELIARMQNDSGDKCEYLLQKKIKGTEISTEVWIGKQGPKSFNHTIESKTLMDADLGQALGSQSSTVWIKSRDGLLTAELTRMANYLSKEGYIGPCDANCIIADKPYFLEWTPRFGYDALYCLLSLVKGKLSDFFTKGFGVDFYDGYAASQRLSIPPYPYGTPKLRTLYAKDVSIMGGLKDYPLFWAQ</sequence>
<accession>X1HXJ7</accession>